<evidence type="ECO:0000313" key="2">
    <source>
        <dbReference type="EMBL" id="MBU8873724.1"/>
    </source>
</evidence>
<evidence type="ECO:0000313" key="3">
    <source>
        <dbReference type="Proteomes" id="UP000727907"/>
    </source>
</evidence>
<name>A0ABS6IIL5_9HYPH</name>
<dbReference type="RefSeq" id="WP_216958136.1">
    <property type="nucleotide sequence ID" value="NZ_JAHOPB010000001.1"/>
</dbReference>
<sequence length="437" mass="47542">MAENDYPASWYAATRDESRSRAPLTAQDEADVAIVGAGFAGLHTARLLARQGKRVVVLERRRIGWGASGRNGGFVGPGYAQRSGALIDRLGLDHTRKLYAQSQRGVAIVREALGELGRPDILMGSGKLSVSRTDQGAGFADRTRTLADQLGATFEPWPTARVHEVLDSKRYHQAIHDPTSFHIHPLNLALALAADIERHGSRIYEDTAALELAREDSGWRLRTPGGNVKALHVVLAGNADLGAVQPRLARAVLPVATYVAVTDKLGSRLGEAIRWTGAISDTRRAGDYYRVVDGDRLLWGGRITTDTNEPSRLREMMRGDILSVYPQLGDIRIAYAWPGIMGYAPHKMPQVGEIEPSLWVCSAFGGHGLAQTAAGADAVATGILGDPTRWRLFAPFGTGWAGGPAGRVATQLAYWGLQMRDWWDEKRQAQNAETLRT</sequence>
<keyword evidence="3" id="KW-1185">Reference proteome</keyword>
<organism evidence="2 3">
    <name type="scientific">Reyranella humidisoli</name>
    <dbReference type="NCBI Taxonomy" id="2849149"/>
    <lineage>
        <taxon>Bacteria</taxon>
        <taxon>Pseudomonadati</taxon>
        <taxon>Pseudomonadota</taxon>
        <taxon>Alphaproteobacteria</taxon>
        <taxon>Hyphomicrobiales</taxon>
        <taxon>Reyranellaceae</taxon>
        <taxon>Reyranella</taxon>
    </lineage>
</organism>
<dbReference type="PANTHER" id="PTHR13847">
    <property type="entry name" value="SARCOSINE DEHYDROGENASE-RELATED"/>
    <property type="match status" value="1"/>
</dbReference>
<gene>
    <name evidence="2" type="ORF">KQ910_08115</name>
</gene>
<dbReference type="Pfam" id="PF01266">
    <property type="entry name" value="DAO"/>
    <property type="match status" value="1"/>
</dbReference>
<dbReference type="Proteomes" id="UP000727907">
    <property type="component" value="Unassembled WGS sequence"/>
</dbReference>
<dbReference type="InterPro" id="IPR006076">
    <property type="entry name" value="FAD-dep_OxRdtase"/>
</dbReference>
<evidence type="ECO:0000259" key="1">
    <source>
        <dbReference type="Pfam" id="PF01266"/>
    </source>
</evidence>
<protein>
    <submittedName>
        <fullName evidence="2">FAD-binding oxidoreductase</fullName>
    </submittedName>
</protein>
<dbReference type="PANTHER" id="PTHR13847:SF281">
    <property type="entry name" value="FAD DEPENDENT OXIDOREDUCTASE DOMAIN-CONTAINING PROTEIN"/>
    <property type="match status" value="1"/>
</dbReference>
<proteinExistence type="predicted"/>
<reference evidence="2 3" key="1">
    <citation type="submission" date="2021-06" db="EMBL/GenBank/DDBJ databases">
        <authorList>
            <person name="Lee D.H."/>
        </authorList>
    </citation>
    <scope>NUCLEOTIDE SEQUENCE [LARGE SCALE GENOMIC DNA]</scope>
    <source>
        <strain evidence="2 3">MMS21-HV4-11</strain>
    </source>
</reference>
<dbReference type="EMBL" id="JAHOPB010000001">
    <property type="protein sequence ID" value="MBU8873724.1"/>
    <property type="molecule type" value="Genomic_DNA"/>
</dbReference>
<feature type="domain" description="FAD dependent oxidoreductase" evidence="1">
    <location>
        <begin position="31"/>
        <end position="380"/>
    </location>
</feature>
<comment type="caution">
    <text evidence="2">The sequence shown here is derived from an EMBL/GenBank/DDBJ whole genome shotgun (WGS) entry which is preliminary data.</text>
</comment>
<accession>A0ABS6IIL5</accession>